<dbReference type="Gene3D" id="3.40.630.30">
    <property type="match status" value="1"/>
</dbReference>
<organism evidence="1 2">
    <name type="scientific">Gallaecimonas xiamenensis 3-C-1</name>
    <dbReference type="NCBI Taxonomy" id="745411"/>
    <lineage>
        <taxon>Bacteria</taxon>
        <taxon>Pseudomonadati</taxon>
        <taxon>Pseudomonadota</taxon>
        <taxon>Gammaproteobacteria</taxon>
        <taxon>Enterobacterales</taxon>
        <taxon>Gallaecimonadaceae</taxon>
        <taxon>Gallaecimonas</taxon>
    </lineage>
</organism>
<comment type="caution">
    <text evidence="1">The sequence shown here is derived from an EMBL/GenBank/DDBJ whole genome shotgun (WGS) entry which is preliminary data.</text>
</comment>
<evidence type="ECO:0000313" key="2">
    <source>
        <dbReference type="Proteomes" id="UP000006755"/>
    </source>
</evidence>
<dbReference type="InterPro" id="IPR016181">
    <property type="entry name" value="Acyl_CoA_acyltransferase"/>
</dbReference>
<dbReference type="SUPFAM" id="SSF55729">
    <property type="entry name" value="Acyl-CoA N-acyltransferases (Nat)"/>
    <property type="match status" value="1"/>
</dbReference>
<dbReference type="STRING" id="745411.B3C1_10087"/>
<sequence>MAAAIAEAKKAGAKGIVLLGDPAYYGRFGFRHYPGLVLPGVPAPYFQALVLAGQVPSAQVCYHSAFEAQA</sequence>
<protein>
    <submittedName>
        <fullName evidence="1">Acetyltransferase (GNAT) family protein</fullName>
    </submittedName>
</protein>
<evidence type="ECO:0000313" key="1">
    <source>
        <dbReference type="EMBL" id="EKE73739.1"/>
    </source>
</evidence>
<dbReference type="GO" id="GO:0016740">
    <property type="term" value="F:transferase activity"/>
    <property type="evidence" value="ECO:0007669"/>
    <property type="project" value="UniProtKB-KW"/>
</dbReference>
<dbReference type="AlphaFoldDB" id="K2JTN9"/>
<reference evidence="1 2" key="1">
    <citation type="journal article" date="2012" name="J. Bacteriol.">
        <title>Genome Sequence of Gallaecimonas xiamenensis Type Strain 3-C-1.</title>
        <authorList>
            <person name="Lai Q."/>
            <person name="Wang L."/>
            <person name="Wang W."/>
            <person name="Shao Z."/>
        </authorList>
    </citation>
    <scope>NUCLEOTIDE SEQUENCE [LARGE SCALE GENOMIC DNA]</scope>
    <source>
        <strain evidence="1 2">3-C-1</strain>
    </source>
</reference>
<dbReference type="RefSeq" id="WP_008484624.1">
    <property type="nucleotide sequence ID" value="NZ_AMRI01000012.1"/>
</dbReference>
<dbReference type="Proteomes" id="UP000006755">
    <property type="component" value="Unassembled WGS sequence"/>
</dbReference>
<accession>K2JTN9</accession>
<gene>
    <name evidence="1" type="ORF">B3C1_10087</name>
</gene>
<name>K2JTN9_9GAMM</name>
<keyword evidence="1" id="KW-0808">Transferase</keyword>
<dbReference type="EMBL" id="AMRI01000012">
    <property type="protein sequence ID" value="EKE73739.1"/>
    <property type="molecule type" value="Genomic_DNA"/>
</dbReference>
<proteinExistence type="predicted"/>
<dbReference type="eggNOG" id="COG3153">
    <property type="taxonomic scope" value="Bacteria"/>
</dbReference>
<keyword evidence="2" id="KW-1185">Reference proteome</keyword>